<dbReference type="RefSeq" id="WP_149484938.1">
    <property type="nucleotide sequence ID" value="NZ_CP036150.1"/>
</dbReference>
<sequence length="113" mass="12920">MQMKVVFHIDENDKWNLLLSNVKNLINELSDKTFEIEIVANSVAVKEYLIKNSLFSKELKDLSEKGIHICACLNSLKGMQIEQDDIFEFITIVPAGVKELIDKQLCGYAYIKP</sequence>
<evidence type="ECO:0000313" key="1">
    <source>
        <dbReference type="EMBL" id="QEN06856.1"/>
    </source>
</evidence>
<dbReference type="SUPFAM" id="SSF75169">
    <property type="entry name" value="DsrEFH-like"/>
    <property type="match status" value="1"/>
</dbReference>
<dbReference type="PANTHER" id="PTHR37691:SF1">
    <property type="entry name" value="BLR3518 PROTEIN"/>
    <property type="match status" value="1"/>
</dbReference>
<dbReference type="KEGG" id="ock:EXM22_02175"/>
<dbReference type="InterPro" id="IPR027396">
    <property type="entry name" value="DsrEFH-like"/>
</dbReference>
<proteinExistence type="predicted"/>
<dbReference type="Proteomes" id="UP000324209">
    <property type="component" value="Chromosome"/>
</dbReference>
<dbReference type="EMBL" id="CP036150">
    <property type="protein sequence ID" value="QEN06856.1"/>
    <property type="molecule type" value="Genomic_DNA"/>
</dbReference>
<dbReference type="PANTHER" id="PTHR37691">
    <property type="entry name" value="BLR3518 PROTEIN"/>
    <property type="match status" value="1"/>
</dbReference>
<organism evidence="1 2">
    <name type="scientific">Oceanispirochaeta crateris</name>
    <dbReference type="NCBI Taxonomy" id="2518645"/>
    <lineage>
        <taxon>Bacteria</taxon>
        <taxon>Pseudomonadati</taxon>
        <taxon>Spirochaetota</taxon>
        <taxon>Spirochaetia</taxon>
        <taxon>Spirochaetales</taxon>
        <taxon>Spirochaetaceae</taxon>
        <taxon>Oceanispirochaeta</taxon>
    </lineage>
</organism>
<dbReference type="Pfam" id="PF02635">
    <property type="entry name" value="DsrE"/>
    <property type="match status" value="1"/>
</dbReference>
<name>A0A5C1QK14_9SPIO</name>
<keyword evidence="2" id="KW-1185">Reference proteome</keyword>
<dbReference type="Gene3D" id="3.40.1260.10">
    <property type="entry name" value="DsrEFH-like"/>
    <property type="match status" value="1"/>
</dbReference>
<reference evidence="1 2" key="1">
    <citation type="submission" date="2019-02" db="EMBL/GenBank/DDBJ databases">
        <title>Complete Genome Sequence and Methylome Analysis of free living Spirochaetas.</title>
        <authorList>
            <person name="Fomenkov A."/>
            <person name="Dubinina G."/>
            <person name="Leshcheva N."/>
            <person name="Mikheeva N."/>
            <person name="Grabovich M."/>
            <person name="Vincze T."/>
            <person name="Roberts R.J."/>
        </authorList>
    </citation>
    <scope>NUCLEOTIDE SEQUENCE [LARGE SCALE GENOMIC DNA]</scope>
    <source>
        <strain evidence="1 2">K2</strain>
    </source>
</reference>
<protein>
    <submittedName>
        <fullName evidence="1">Uncharacterized protein</fullName>
    </submittedName>
</protein>
<dbReference type="AlphaFoldDB" id="A0A5C1QK14"/>
<dbReference type="OrthoDB" id="678766at2"/>
<gene>
    <name evidence="1" type="ORF">EXM22_02175</name>
</gene>
<dbReference type="InterPro" id="IPR003787">
    <property type="entry name" value="Sulphur_relay_DsrE/F-like"/>
</dbReference>
<accession>A0A5C1QK14</accession>
<evidence type="ECO:0000313" key="2">
    <source>
        <dbReference type="Proteomes" id="UP000324209"/>
    </source>
</evidence>